<keyword evidence="10 13" id="KW-0472">Membrane</keyword>
<evidence type="ECO:0000256" key="13">
    <source>
        <dbReference type="SAM" id="Phobius"/>
    </source>
</evidence>
<evidence type="ECO:0000313" key="15">
    <source>
        <dbReference type="EMBL" id="PIO76684.1"/>
    </source>
</evidence>
<dbReference type="InterPro" id="IPR005821">
    <property type="entry name" value="Ion_trans_dom"/>
</dbReference>
<dbReference type="AlphaFoldDB" id="A0A2G9V2G0"/>
<keyword evidence="6" id="KW-0106">Calcium</keyword>
<dbReference type="InterPro" id="IPR036691">
    <property type="entry name" value="Endo/exonu/phosph_ase_sf"/>
</dbReference>
<evidence type="ECO:0000256" key="8">
    <source>
        <dbReference type="ARBA" id="ARBA00022989"/>
    </source>
</evidence>
<dbReference type="GO" id="GO:0045202">
    <property type="term" value="C:synapse"/>
    <property type="evidence" value="ECO:0007669"/>
    <property type="project" value="GOC"/>
</dbReference>
<feature type="transmembrane region" description="Helical" evidence="13">
    <location>
        <begin position="7"/>
        <end position="28"/>
    </location>
</feature>
<keyword evidence="4" id="KW-0107">Calcium channel</keyword>
<keyword evidence="9" id="KW-0406">Ion transport</keyword>
<evidence type="ECO:0000256" key="11">
    <source>
        <dbReference type="ARBA" id="ARBA00023180"/>
    </source>
</evidence>
<dbReference type="InterPro" id="IPR050599">
    <property type="entry name" value="VDCC_alpha-1_subunit"/>
</dbReference>
<dbReference type="OrthoDB" id="431720at2759"/>
<proteinExistence type="predicted"/>
<evidence type="ECO:0000256" key="7">
    <source>
        <dbReference type="ARBA" id="ARBA00022882"/>
    </source>
</evidence>
<evidence type="ECO:0000256" key="1">
    <source>
        <dbReference type="ARBA" id="ARBA00004141"/>
    </source>
</evidence>
<feature type="domain" description="Ion transport" evidence="14">
    <location>
        <begin position="8"/>
        <end position="135"/>
    </location>
</feature>
<dbReference type="PANTHER" id="PTHR45628:SF7">
    <property type="entry name" value="VOLTAGE-DEPENDENT CALCIUM CHANNEL TYPE A SUBUNIT ALPHA-1"/>
    <property type="match status" value="1"/>
</dbReference>
<dbReference type="PANTHER" id="PTHR45628">
    <property type="entry name" value="VOLTAGE-DEPENDENT CALCIUM CHANNEL TYPE A SUBUNIT ALPHA-1"/>
    <property type="match status" value="1"/>
</dbReference>
<dbReference type="GO" id="GO:0007268">
    <property type="term" value="P:chemical synaptic transmission"/>
    <property type="evidence" value="ECO:0007669"/>
    <property type="project" value="TreeGrafter"/>
</dbReference>
<evidence type="ECO:0000256" key="3">
    <source>
        <dbReference type="ARBA" id="ARBA00022568"/>
    </source>
</evidence>
<organism evidence="15 16">
    <name type="scientific">Teladorsagia circumcincta</name>
    <name type="common">Brown stomach worm</name>
    <name type="synonym">Ostertagia circumcincta</name>
    <dbReference type="NCBI Taxonomy" id="45464"/>
    <lineage>
        <taxon>Eukaryota</taxon>
        <taxon>Metazoa</taxon>
        <taxon>Ecdysozoa</taxon>
        <taxon>Nematoda</taxon>
        <taxon>Chromadorea</taxon>
        <taxon>Rhabditida</taxon>
        <taxon>Rhabditina</taxon>
        <taxon>Rhabditomorpha</taxon>
        <taxon>Strongyloidea</taxon>
        <taxon>Trichostrongylidae</taxon>
        <taxon>Teladorsagia</taxon>
    </lineage>
</organism>
<evidence type="ECO:0000256" key="5">
    <source>
        <dbReference type="ARBA" id="ARBA00022692"/>
    </source>
</evidence>
<evidence type="ECO:0000256" key="10">
    <source>
        <dbReference type="ARBA" id="ARBA00023136"/>
    </source>
</evidence>
<dbReference type="Proteomes" id="UP000230423">
    <property type="component" value="Unassembled WGS sequence"/>
</dbReference>
<keyword evidence="7" id="KW-0851">Voltage-gated channel</keyword>
<keyword evidence="2" id="KW-0813">Transport</keyword>
<dbReference type="SUPFAM" id="SSF81324">
    <property type="entry name" value="Voltage-gated potassium channels"/>
    <property type="match status" value="1"/>
</dbReference>
<feature type="transmembrane region" description="Helical" evidence="13">
    <location>
        <begin position="40"/>
        <end position="60"/>
    </location>
</feature>
<accession>A0A2G9V2G0</accession>
<dbReference type="GO" id="GO:0008331">
    <property type="term" value="F:high voltage-gated calcium channel activity"/>
    <property type="evidence" value="ECO:0007669"/>
    <property type="project" value="TreeGrafter"/>
</dbReference>
<evidence type="ECO:0000256" key="12">
    <source>
        <dbReference type="ARBA" id="ARBA00023303"/>
    </source>
</evidence>
<dbReference type="Gene3D" id="3.60.10.10">
    <property type="entry name" value="Endonuclease/exonuclease/phosphatase"/>
    <property type="match status" value="1"/>
</dbReference>
<protein>
    <submittedName>
        <fullName evidence="15">Transporter, cation channel family protein</fullName>
    </submittedName>
</protein>
<keyword evidence="16" id="KW-1185">Reference proteome</keyword>
<dbReference type="GO" id="GO:0005891">
    <property type="term" value="C:voltage-gated calcium channel complex"/>
    <property type="evidence" value="ECO:0007669"/>
    <property type="project" value="TreeGrafter"/>
</dbReference>
<dbReference type="Gene3D" id="1.20.120.350">
    <property type="entry name" value="Voltage-gated potassium channels. Chain C"/>
    <property type="match status" value="1"/>
</dbReference>
<evidence type="ECO:0000313" key="16">
    <source>
        <dbReference type="Proteomes" id="UP000230423"/>
    </source>
</evidence>
<gene>
    <name evidence="15" type="ORF">TELCIR_01238</name>
</gene>
<evidence type="ECO:0000256" key="2">
    <source>
        <dbReference type="ARBA" id="ARBA00022448"/>
    </source>
</evidence>
<reference evidence="15 16" key="1">
    <citation type="submission" date="2015-09" db="EMBL/GenBank/DDBJ databases">
        <title>Draft genome of the parasitic nematode Teladorsagia circumcincta isolate WARC Sus (inbred).</title>
        <authorList>
            <person name="Mitreva M."/>
        </authorList>
    </citation>
    <scope>NUCLEOTIDE SEQUENCE [LARGE SCALE GENOMIC DNA]</scope>
    <source>
        <strain evidence="15 16">S</strain>
    </source>
</reference>
<feature type="transmembrane region" description="Helical" evidence="13">
    <location>
        <begin position="108"/>
        <end position="130"/>
    </location>
</feature>
<sequence length="232" mass="25500">MKERTEPYFMGIFCLECVLKIIAFGFIAHKGSYLRSGWNIMDFIVVVSGVVTMLPVSPAAGGGGTAQVETVDLRTLRAVRVLRPLKLVSGIPSLQVVLKSILCAMAPLLQIGLLVLFAIVIFAIIGLEFYSAQIKPLRWAYTTVMLKGRLVSISGLVPITETRWKGAKARELGEGVKLYYNGEGTKRNGVAIAVAELLKDYVSAVKRISDRIMVVRIDTKEGYWTVLSMYAP</sequence>
<comment type="subcellular location">
    <subcellularLocation>
        <location evidence="1">Membrane</location>
        <topology evidence="1">Multi-pass membrane protein</topology>
    </subcellularLocation>
</comment>
<evidence type="ECO:0000256" key="6">
    <source>
        <dbReference type="ARBA" id="ARBA00022837"/>
    </source>
</evidence>
<dbReference type="GO" id="GO:0098703">
    <property type="term" value="P:calcium ion import across plasma membrane"/>
    <property type="evidence" value="ECO:0007669"/>
    <property type="project" value="TreeGrafter"/>
</dbReference>
<evidence type="ECO:0000259" key="14">
    <source>
        <dbReference type="Pfam" id="PF00520"/>
    </source>
</evidence>
<keyword evidence="3" id="KW-0109">Calcium transport</keyword>
<keyword evidence="11" id="KW-0325">Glycoprotein</keyword>
<name>A0A2G9V2G0_TELCI</name>
<dbReference type="Pfam" id="PF00520">
    <property type="entry name" value="Ion_trans"/>
    <property type="match status" value="1"/>
</dbReference>
<dbReference type="EMBL" id="KZ345036">
    <property type="protein sequence ID" value="PIO76684.1"/>
    <property type="molecule type" value="Genomic_DNA"/>
</dbReference>
<evidence type="ECO:0000256" key="9">
    <source>
        <dbReference type="ARBA" id="ARBA00023065"/>
    </source>
</evidence>
<evidence type="ECO:0000256" key="4">
    <source>
        <dbReference type="ARBA" id="ARBA00022673"/>
    </source>
</evidence>
<keyword evidence="12" id="KW-0407">Ion channel</keyword>
<feature type="transmembrane region" description="Helical" evidence="13">
    <location>
        <begin position="81"/>
        <end position="102"/>
    </location>
</feature>
<keyword evidence="8 13" id="KW-1133">Transmembrane helix</keyword>
<keyword evidence="5 13" id="KW-0812">Transmembrane</keyword>
<dbReference type="InterPro" id="IPR027359">
    <property type="entry name" value="Volt_channel_dom_sf"/>
</dbReference>